<evidence type="ECO:0000256" key="3">
    <source>
        <dbReference type="ARBA" id="ARBA00023274"/>
    </source>
</evidence>
<evidence type="ECO:0000313" key="5">
    <source>
        <dbReference type="EMBL" id="KAI3404046.2"/>
    </source>
</evidence>
<keyword evidence="4" id="KW-0175">Coiled coil</keyword>
<dbReference type="EMBL" id="JAHUZD010000109">
    <property type="protein sequence ID" value="KAI3404046.2"/>
    <property type="molecule type" value="Genomic_DNA"/>
</dbReference>
<accession>A0AAI9SVW3</accession>
<dbReference type="Proteomes" id="UP001202479">
    <property type="component" value="Unassembled WGS sequence"/>
</dbReference>
<reference evidence="5" key="1">
    <citation type="journal article" date="2022" name="DNA Res.">
        <title>Genome analysis of five recently described species of the CUG-Ser clade uncovers Candida theae as a new hybrid lineage with pathogenic potential in the Candida parapsilosis species complex.</title>
        <authorList>
            <person name="Mixao V."/>
            <person name="Del Olmo V."/>
            <person name="Hegedusova E."/>
            <person name="Saus E."/>
            <person name="Pryszcz L."/>
            <person name="Cillingova A."/>
            <person name="Nosek J."/>
            <person name="Gabaldon T."/>
        </authorList>
    </citation>
    <scope>NUCLEOTIDE SEQUENCE</scope>
    <source>
        <strain evidence="5">CBS 10844</strain>
    </source>
</reference>
<evidence type="ECO:0000256" key="4">
    <source>
        <dbReference type="SAM" id="Coils"/>
    </source>
</evidence>
<gene>
    <name evidence="5" type="ORF">KGF56_003205</name>
</gene>
<dbReference type="NCBIfam" id="TIGR00952">
    <property type="entry name" value="S15_bact"/>
    <property type="match status" value="1"/>
</dbReference>
<proteinExistence type="inferred from homology"/>
<dbReference type="GO" id="GO:0003735">
    <property type="term" value="F:structural constituent of ribosome"/>
    <property type="evidence" value="ECO:0007669"/>
    <property type="project" value="InterPro"/>
</dbReference>
<protein>
    <recommendedName>
        <fullName evidence="7">37S ribosomal protein S28, mitochondrial</fullName>
    </recommendedName>
</protein>
<dbReference type="SUPFAM" id="SSF47060">
    <property type="entry name" value="S15/NS1 RNA-binding domain"/>
    <property type="match status" value="1"/>
</dbReference>
<dbReference type="GO" id="GO:0005737">
    <property type="term" value="C:cytoplasm"/>
    <property type="evidence" value="ECO:0007669"/>
    <property type="project" value="UniProtKB-ARBA"/>
</dbReference>
<keyword evidence="6" id="KW-1185">Reference proteome</keyword>
<dbReference type="PANTHER" id="PTHR23321:SF26">
    <property type="entry name" value="SMALL RIBOSOMAL SUBUNIT PROTEIN US15M"/>
    <property type="match status" value="1"/>
</dbReference>
<organism evidence="5 6">
    <name type="scientific">Candida oxycetoniae</name>
    <dbReference type="NCBI Taxonomy" id="497107"/>
    <lineage>
        <taxon>Eukaryota</taxon>
        <taxon>Fungi</taxon>
        <taxon>Dikarya</taxon>
        <taxon>Ascomycota</taxon>
        <taxon>Saccharomycotina</taxon>
        <taxon>Pichiomycetes</taxon>
        <taxon>Debaryomycetaceae</taxon>
        <taxon>Candida/Lodderomyces clade</taxon>
        <taxon>Candida</taxon>
    </lineage>
</organism>
<comment type="similarity">
    <text evidence="1">Belongs to the universal ribosomal protein uS15 family.</text>
</comment>
<dbReference type="GO" id="GO:0005840">
    <property type="term" value="C:ribosome"/>
    <property type="evidence" value="ECO:0007669"/>
    <property type="project" value="UniProtKB-KW"/>
</dbReference>
<dbReference type="Pfam" id="PF00312">
    <property type="entry name" value="Ribosomal_S15"/>
    <property type="match status" value="1"/>
</dbReference>
<feature type="coiled-coil region" evidence="4">
    <location>
        <begin position="275"/>
        <end position="302"/>
    </location>
</feature>
<evidence type="ECO:0000313" key="6">
    <source>
        <dbReference type="Proteomes" id="UP001202479"/>
    </source>
</evidence>
<dbReference type="Gene3D" id="1.10.287.10">
    <property type="entry name" value="S15/NS1, RNA-binding"/>
    <property type="match status" value="1"/>
</dbReference>
<dbReference type="PANTHER" id="PTHR23321">
    <property type="entry name" value="RIBOSOMAL PROTEIN S15, BACTERIAL AND ORGANELLAR"/>
    <property type="match status" value="1"/>
</dbReference>
<dbReference type="RefSeq" id="XP_049179791.1">
    <property type="nucleotide sequence ID" value="XM_049324515.1"/>
</dbReference>
<dbReference type="GeneID" id="73380822"/>
<dbReference type="AlphaFoldDB" id="A0AAI9SVW3"/>
<dbReference type="GO" id="GO:1990904">
    <property type="term" value="C:ribonucleoprotein complex"/>
    <property type="evidence" value="ECO:0007669"/>
    <property type="project" value="UniProtKB-KW"/>
</dbReference>
<dbReference type="InterPro" id="IPR009068">
    <property type="entry name" value="uS15_NS1_RNA-bd_sf"/>
</dbReference>
<sequence length="323" mass="38172">MLRFFTRPFSIGRPFLLKDVQIPEVKLSPKLAAKQFIGSDVSFNRERRLRRKERRMKKQIIRDVNTLKQYDIKNVPFQVDPVLGDPRSTFMPRVLQKVENSEYKLAYGIDRVELEKVLYAQEKLLLEKAADNEELRQDVEKSGKEKKNAVLTILNLRNTNSQDKKKMAIQYAREEVQRYDGDTASPEVQAAILTVKIHFGMDHVKANKNDHASRQLVRELVQYRQKLLRYLKEKNPERYYYALAKLGLTDDVVVREFSMGKQYLQDYKIWGDKVLVKETASMKRKNMRLKNLKDKVNEYHQLAKKNFEILNREKQKTTTRSSK</sequence>
<dbReference type="InterPro" id="IPR000589">
    <property type="entry name" value="Ribosomal_uS15"/>
</dbReference>
<dbReference type="InterPro" id="IPR005290">
    <property type="entry name" value="Ribosomal_uS15_bac-type"/>
</dbReference>
<dbReference type="GO" id="GO:0006412">
    <property type="term" value="P:translation"/>
    <property type="evidence" value="ECO:0007669"/>
    <property type="project" value="InterPro"/>
</dbReference>
<evidence type="ECO:0000256" key="2">
    <source>
        <dbReference type="ARBA" id="ARBA00022980"/>
    </source>
</evidence>
<dbReference type="HAMAP" id="MF_01343_B">
    <property type="entry name" value="Ribosomal_uS15_B"/>
    <property type="match status" value="1"/>
</dbReference>
<dbReference type="SMART" id="SM01387">
    <property type="entry name" value="Ribosomal_S15"/>
    <property type="match status" value="1"/>
</dbReference>
<name>A0AAI9SVW3_9ASCO</name>
<evidence type="ECO:0008006" key="7">
    <source>
        <dbReference type="Google" id="ProtNLM"/>
    </source>
</evidence>
<evidence type="ECO:0000256" key="1">
    <source>
        <dbReference type="ARBA" id="ARBA00008434"/>
    </source>
</evidence>
<keyword evidence="3" id="KW-0687">Ribonucleoprotein</keyword>
<comment type="caution">
    <text evidence="5">The sequence shown here is derived from an EMBL/GenBank/DDBJ whole genome shotgun (WGS) entry which is preliminary data.</text>
</comment>
<keyword evidence="2" id="KW-0689">Ribosomal protein</keyword>